<proteinExistence type="inferred from homology"/>
<feature type="transmembrane region" description="Helical" evidence="8">
    <location>
        <begin position="12"/>
        <end position="35"/>
    </location>
</feature>
<dbReference type="SUPFAM" id="SSF161111">
    <property type="entry name" value="Cation efflux protein transmembrane domain-like"/>
    <property type="match status" value="1"/>
</dbReference>
<dbReference type="SUPFAM" id="SSF160240">
    <property type="entry name" value="Cation efflux protein cytoplasmic domain-like"/>
    <property type="match status" value="1"/>
</dbReference>
<keyword evidence="5 8" id="KW-1133">Transmembrane helix</keyword>
<dbReference type="InterPro" id="IPR050681">
    <property type="entry name" value="CDF/SLC30A"/>
</dbReference>
<dbReference type="GO" id="GO:0005385">
    <property type="term" value="F:zinc ion transmembrane transporter activity"/>
    <property type="evidence" value="ECO:0007669"/>
    <property type="project" value="TreeGrafter"/>
</dbReference>
<dbReference type="Gene3D" id="3.30.70.1350">
    <property type="entry name" value="Cation efflux protein, cytoplasmic domain"/>
    <property type="match status" value="1"/>
</dbReference>
<comment type="similarity">
    <text evidence="2">Belongs to the cation diffusion facilitator (CDF) transporter (TC 2.A.4) family. SLC30A subfamily.</text>
</comment>
<evidence type="ECO:0000256" key="6">
    <source>
        <dbReference type="ARBA" id="ARBA00023065"/>
    </source>
</evidence>
<keyword evidence="3" id="KW-0813">Transport</keyword>
<dbReference type="RefSeq" id="WP_056966126.1">
    <property type="nucleotide sequence ID" value="NZ_AYYQ01000029.1"/>
</dbReference>
<reference evidence="11 12" key="1">
    <citation type="journal article" date="2015" name="Genome Announc.">
        <title>Expanding the biotechnology potential of lactobacilli through comparative genomics of 213 strains and associated genera.</title>
        <authorList>
            <person name="Sun Z."/>
            <person name="Harris H.M."/>
            <person name="McCann A."/>
            <person name="Guo C."/>
            <person name="Argimon S."/>
            <person name="Zhang W."/>
            <person name="Yang X."/>
            <person name="Jeffery I.B."/>
            <person name="Cooney J.C."/>
            <person name="Kagawa T.F."/>
            <person name="Liu W."/>
            <person name="Song Y."/>
            <person name="Salvetti E."/>
            <person name="Wrobel A."/>
            <person name="Rasinkangas P."/>
            <person name="Parkhill J."/>
            <person name="Rea M.C."/>
            <person name="O'Sullivan O."/>
            <person name="Ritari J."/>
            <person name="Douillard F.P."/>
            <person name="Paul Ross R."/>
            <person name="Yang R."/>
            <person name="Briner A.E."/>
            <person name="Felis G.E."/>
            <person name="de Vos W.M."/>
            <person name="Barrangou R."/>
            <person name="Klaenhammer T.R."/>
            <person name="Caufield P.W."/>
            <person name="Cui Y."/>
            <person name="Zhang H."/>
            <person name="O'Toole P.W."/>
        </authorList>
    </citation>
    <scope>NUCLEOTIDE SEQUENCE [LARGE SCALE GENOMIC DNA]</scope>
    <source>
        <strain evidence="11 12">DSM 23829</strain>
    </source>
</reference>
<gene>
    <name evidence="11" type="ORF">FD06_GL001267</name>
</gene>
<dbReference type="InterPro" id="IPR002524">
    <property type="entry name" value="Cation_efflux"/>
</dbReference>
<evidence type="ECO:0000313" key="11">
    <source>
        <dbReference type="EMBL" id="KRM68246.1"/>
    </source>
</evidence>
<dbReference type="InterPro" id="IPR058533">
    <property type="entry name" value="Cation_efflux_TM"/>
</dbReference>
<dbReference type="GO" id="GO:0005886">
    <property type="term" value="C:plasma membrane"/>
    <property type="evidence" value="ECO:0007669"/>
    <property type="project" value="TreeGrafter"/>
</dbReference>
<dbReference type="EMBL" id="AYYQ01000029">
    <property type="protein sequence ID" value="KRM68246.1"/>
    <property type="molecule type" value="Genomic_DNA"/>
</dbReference>
<keyword evidence="6" id="KW-0406">Ion transport</keyword>
<keyword evidence="7 8" id="KW-0472">Membrane</keyword>
<evidence type="ECO:0000259" key="10">
    <source>
        <dbReference type="Pfam" id="PF16916"/>
    </source>
</evidence>
<dbReference type="InterPro" id="IPR027470">
    <property type="entry name" value="Cation_efflux_CTD"/>
</dbReference>
<name>A0A0R2AX85_9LACO</name>
<accession>A0A0R2AX85</accession>
<dbReference type="AlphaFoldDB" id="A0A0R2AX85"/>
<keyword evidence="12" id="KW-1185">Reference proteome</keyword>
<dbReference type="NCBIfam" id="TIGR01297">
    <property type="entry name" value="CDF"/>
    <property type="match status" value="1"/>
</dbReference>
<feature type="domain" description="Cation efflux protein transmembrane" evidence="9">
    <location>
        <begin position="12"/>
        <end position="202"/>
    </location>
</feature>
<protein>
    <submittedName>
        <fullName evidence="11">CDF family cation diffusion facilitator</fullName>
    </submittedName>
</protein>
<dbReference type="PANTHER" id="PTHR11562:SF17">
    <property type="entry name" value="RE54080P-RELATED"/>
    <property type="match status" value="1"/>
</dbReference>
<feature type="transmembrane region" description="Helical" evidence="8">
    <location>
        <begin position="144"/>
        <end position="165"/>
    </location>
</feature>
<keyword evidence="4 8" id="KW-0812">Transmembrane</keyword>
<dbReference type="InterPro" id="IPR027469">
    <property type="entry name" value="Cation_efflux_TMD_sf"/>
</dbReference>
<dbReference type="Gene3D" id="1.20.1510.10">
    <property type="entry name" value="Cation efflux protein transmembrane domain"/>
    <property type="match status" value="1"/>
</dbReference>
<feature type="transmembrane region" description="Helical" evidence="8">
    <location>
        <begin position="171"/>
        <end position="188"/>
    </location>
</feature>
<organism evidence="11 12">
    <name type="scientific">Apilactobacillus ozensis DSM 23829 = JCM 17196</name>
    <dbReference type="NCBI Taxonomy" id="1423781"/>
    <lineage>
        <taxon>Bacteria</taxon>
        <taxon>Bacillati</taxon>
        <taxon>Bacillota</taxon>
        <taxon>Bacilli</taxon>
        <taxon>Lactobacillales</taxon>
        <taxon>Lactobacillaceae</taxon>
        <taxon>Apilactobacillus</taxon>
    </lineage>
</organism>
<evidence type="ECO:0000256" key="4">
    <source>
        <dbReference type="ARBA" id="ARBA00022692"/>
    </source>
</evidence>
<feature type="transmembrane region" description="Helical" evidence="8">
    <location>
        <begin position="78"/>
        <end position="100"/>
    </location>
</feature>
<dbReference type="Proteomes" id="UP000052012">
    <property type="component" value="Unassembled WGS sequence"/>
</dbReference>
<evidence type="ECO:0000256" key="2">
    <source>
        <dbReference type="ARBA" id="ARBA00008873"/>
    </source>
</evidence>
<sequence length="298" mass="33074">MHNDQLSGQRFLIVTVLNVCITVAELLGGLLAGSLSLVSDGLHNLGDSASIVGSYYAHRVSQRPQTQKNTFGFKRAQIISAFLNSLFLIVISVFLIIEAVQKFFEPEHVDGGLMIIVAIVATVANCIATLLLSKGSKHNLNMRATYLHLLSDALASIGVIIAGILIKLFNWNIVDPIITMVVALYIMWETYPIIKKTVNILMQAAPQVDCYAIKNDLMQVDGVTGVHHVHVWSVDENSIIFSAHINMHDMMISDAEKIYDPISKLLKQKYNVTHVTLQAEVERGKKEDLYFDTGKDIR</sequence>
<evidence type="ECO:0000256" key="3">
    <source>
        <dbReference type="ARBA" id="ARBA00022448"/>
    </source>
</evidence>
<evidence type="ECO:0000256" key="8">
    <source>
        <dbReference type="SAM" id="Phobius"/>
    </source>
</evidence>
<dbReference type="Pfam" id="PF16916">
    <property type="entry name" value="ZT_dimer"/>
    <property type="match status" value="1"/>
</dbReference>
<evidence type="ECO:0000256" key="1">
    <source>
        <dbReference type="ARBA" id="ARBA00004141"/>
    </source>
</evidence>
<dbReference type="PATRIC" id="fig|1423781.4.peg.1313"/>
<dbReference type="OrthoDB" id="9809646at2"/>
<dbReference type="STRING" id="1423781.FD06_GL001267"/>
<evidence type="ECO:0000256" key="5">
    <source>
        <dbReference type="ARBA" id="ARBA00022989"/>
    </source>
</evidence>
<comment type="caution">
    <text evidence="11">The sequence shown here is derived from an EMBL/GenBank/DDBJ whole genome shotgun (WGS) entry which is preliminary data.</text>
</comment>
<dbReference type="Pfam" id="PF01545">
    <property type="entry name" value="Cation_efflux"/>
    <property type="match status" value="1"/>
</dbReference>
<evidence type="ECO:0000313" key="12">
    <source>
        <dbReference type="Proteomes" id="UP000052012"/>
    </source>
</evidence>
<dbReference type="InterPro" id="IPR036837">
    <property type="entry name" value="Cation_efflux_CTD_sf"/>
</dbReference>
<comment type="subcellular location">
    <subcellularLocation>
        <location evidence="1">Membrane</location>
        <topology evidence="1">Multi-pass membrane protein</topology>
    </subcellularLocation>
</comment>
<feature type="transmembrane region" description="Helical" evidence="8">
    <location>
        <begin position="112"/>
        <end position="132"/>
    </location>
</feature>
<evidence type="ECO:0000256" key="7">
    <source>
        <dbReference type="ARBA" id="ARBA00023136"/>
    </source>
</evidence>
<feature type="domain" description="Cation efflux protein cytoplasmic" evidence="10">
    <location>
        <begin position="207"/>
        <end position="280"/>
    </location>
</feature>
<evidence type="ECO:0000259" key="9">
    <source>
        <dbReference type="Pfam" id="PF01545"/>
    </source>
</evidence>
<dbReference type="PANTHER" id="PTHR11562">
    <property type="entry name" value="CATION EFFLUX PROTEIN/ ZINC TRANSPORTER"/>
    <property type="match status" value="1"/>
</dbReference>